<dbReference type="InterPro" id="IPR016102">
    <property type="entry name" value="Succinyl-CoA_synth-like"/>
</dbReference>
<evidence type="ECO:0000256" key="5">
    <source>
        <dbReference type="PROSITE-ProRule" id="PRU00409"/>
    </source>
</evidence>
<dbReference type="Gene3D" id="3.40.50.720">
    <property type="entry name" value="NAD(P)-binding Rossmann-like Domain"/>
    <property type="match status" value="1"/>
</dbReference>
<dbReference type="GO" id="GO:0046872">
    <property type="term" value="F:metal ion binding"/>
    <property type="evidence" value="ECO:0007669"/>
    <property type="project" value="InterPro"/>
</dbReference>
<dbReference type="GO" id="GO:0043758">
    <property type="term" value="F:acetate-CoA ligase (ADP-forming) activity"/>
    <property type="evidence" value="ECO:0007669"/>
    <property type="project" value="InterPro"/>
</dbReference>
<evidence type="ECO:0000256" key="3">
    <source>
        <dbReference type="ARBA" id="ARBA00022840"/>
    </source>
</evidence>
<dbReference type="Pfam" id="PF13607">
    <property type="entry name" value="Succ_CoA_lig"/>
    <property type="match status" value="1"/>
</dbReference>
<dbReference type="Pfam" id="PF13380">
    <property type="entry name" value="CoA_binding_2"/>
    <property type="match status" value="1"/>
</dbReference>
<dbReference type="PANTHER" id="PTHR43334">
    <property type="entry name" value="ACETATE--COA LIGASE [ADP-FORMING]"/>
    <property type="match status" value="1"/>
</dbReference>
<dbReference type="Pfam" id="PF13549">
    <property type="entry name" value="ATP-grasp_5"/>
    <property type="match status" value="1"/>
</dbReference>
<evidence type="ECO:0000313" key="7">
    <source>
        <dbReference type="EMBL" id="PWA09218.1"/>
    </source>
</evidence>
<organism evidence="7 8">
    <name type="scientific">Pueribacillus theae</name>
    <dbReference type="NCBI Taxonomy" id="2171751"/>
    <lineage>
        <taxon>Bacteria</taxon>
        <taxon>Bacillati</taxon>
        <taxon>Bacillota</taxon>
        <taxon>Bacilli</taxon>
        <taxon>Bacillales</taxon>
        <taxon>Bacillaceae</taxon>
        <taxon>Pueribacillus</taxon>
    </lineage>
</organism>
<dbReference type="InterPro" id="IPR043938">
    <property type="entry name" value="Ligase_CoA_dom"/>
</dbReference>
<comment type="similarity">
    <text evidence="4">In the N-terminal section; belongs to the acetate CoA ligase alpha subunit family.</text>
</comment>
<dbReference type="EMBL" id="QCZG01000031">
    <property type="protein sequence ID" value="PWA09218.1"/>
    <property type="molecule type" value="Genomic_DNA"/>
</dbReference>
<dbReference type="InterPro" id="IPR011761">
    <property type="entry name" value="ATP-grasp"/>
</dbReference>
<dbReference type="PROSITE" id="PS50975">
    <property type="entry name" value="ATP_GRASP"/>
    <property type="match status" value="1"/>
</dbReference>
<dbReference type="Gene3D" id="3.30.1490.20">
    <property type="entry name" value="ATP-grasp fold, A domain"/>
    <property type="match status" value="1"/>
</dbReference>
<protein>
    <submittedName>
        <fullName evidence="7">CoA-binding protein</fullName>
    </submittedName>
</protein>
<dbReference type="InterPro" id="IPR013815">
    <property type="entry name" value="ATP_grasp_subdomain_1"/>
</dbReference>
<evidence type="ECO:0000256" key="1">
    <source>
        <dbReference type="ARBA" id="ARBA00022598"/>
    </source>
</evidence>
<dbReference type="Gene3D" id="3.30.470.20">
    <property type="entry name" value="ATP-grasp fold, B domain"/>
    <property type="match status" value="1"/>
</dbReference>
<keyword evidence="3 5" id="KW-0067">ATP-binding</keyword>
<evidence type="ECO:0000256" key="2">
    <source>
        <dbReference type="ARBA" id="ARBA00022741"/>
    </source>
</evidence>
<accession>A0A2U1JWM2</accession>
<dbReference type="Proteomes" id="UP000245998">
    <property type="component" value="Unassembled WGS sequence"/>
</dbReference>
<evidence type="ECO:0000313" key="8">
    <source>
        <dbReference type="Proteomes" id="UP000245998"/>
    </source>
</evidence>
<dbReference type="SUPFAM" id="SSF52210">
    <property type="entry name" value="Succinyl-CoA synthetase domains"/>
    <property type="match status" value="2"/>
</dbReference>
<keyword evidence="2 5" id="KW-0547">Nucleotide-binding</keyword>
<comment type="caution">
    <text evidence="7">The sequence shown here is derived from an EMBL/GenBank/DDBJ whole genome shotgun (WGS) entry which is preliminary data.</text>
</comment>
<sequence length="720" mass="79132">MSTSNLIGNLKERRETMRNKEVLEKFLNPKSVAVIGVSKDFSSISGKPLKNLIRHHYKGAIYPVNPRYDEIGGITCYPSILNVPGEIDVALIAVSQARIMQIFEECKQKSVKHLILFGAGFAEAGEEGRILQEKLLEEAKRANMHLLGPNCIGLLNAKESIPLGFSTSFETDKGFVTGNVGFASQSGALGFSLFGIAQEENIGFSYIVNTGNQIDIHTLDCMEYMLEDEDTTVVCGYLESIPDGNMLINLAERSKQLKKPLVLLKAGRSELGKQAAMSHTASLTGSEQAFQAIAKQYGVITANDIDDMIDAMKIFSRGKLANGNRVVTISNSGAAGIAMADYSEELGLELVTLSKETEEKIKQVIPPYGSAMNPVDITAQALKEQHIFIDTLKIVIDDPGIDAIIVQTTFGGELGKKICEKIAEIDKTTDKPIIVTVTGSKEITGHGKAYLEEKGVPVYTTSYKTMVALKRLVEFSLACKDTEKNEIHHAITYQIEFPESGVWTEEKVKQILAEMNIRVPKGTVIKSKEQLEKVKDTLSFPVVCKVISDDILHKTDAGGVKVNIRNPQELQKSYEDLMNSVKKFSPTAKMTCVLVEEMIQEEGVEMFIGIKDDPDFGSLIVCGLGGVFIEILNDISIRKTPISINEAHQMLKELKGYALLEGVRGSVKRDIQALAEAIVQISNFAHTNEGKMKEMDINPIWVFQEGKGIAALDGMIVWKE</sequence>
<dbReference type="InterPro" id="IPR003781">
    <property type="entry name" value="CoA-bd"/>
</dbReference>
<dbReference type="InterPro" id="IPR051538">
    <property type="entry name" value="Acyl-CoA_Synth/Transferase"/>
</dbReference>
<dbReference type="Pfam" id="PF19045">
    <property type="entry name" value="Ligase_CoA_2"/>
    <property type="match status" value="1"/>
</dbReference>
<dbReference type="FunFam" id="3.30.1490.20:FF:000020">
    <property type="entry name" value="Protein lysine acetyltransferase"/>
    <property type="match status" value="1"/>
</dbReference>
<proteinExistence type="inferred from homology"/>
<dbReference type="GO" id="GO:0005524">
    <property type="term" value="F:ATP binding"/>
    <property type="evidence" value="ECO:0007669"/>
    <property type="project" value="UniProtKB-UniRule"/>
</dbReference>
<evidence type="ECO:0000256" key="4">
    <source>
        <dbReference type="ARBA" id="ARBA00060888"/>
    </source>
</evidence>
<dbReference type="InterPro" id="IPR036291">
    <property type="entry name" value="NAD(P)-bd_dom_sf"/>
</dbReference>
<reference evidence="7 8" key="1">
    <citation type="submission" date="2018-04" db="EMBL/GenBank/DDBJ databases">
        <title>Camelliibacillus theae gen. nov., sp. nov., isolated from Pu'er tea.</title>
        <authorList>
            <person name="Niu L."/>
        </authorList>
    </citation>
    <scope>NUCLEOTIDE SEQUENCE [LARGE SCALE GENOMIC DNA]</scope>
    <source>
        <strain evidence="7 8">T8</strain>
    </source>
</reference>
<dbReference type="SUPFAM" id="SSF56059">
    <property type="entry name" value="Glutathione synthetase ATP-binding domain-like"/>
    <property type="match status" value="1"/>
</dbReference>
<dbReference type="PANTHER" id="PTHR43334:SF1">
    <property type="entry name" value="3-HYDROXYPROPIONATE--COA LIGASE [ADP-FORMING]"/>
    <property type="match status" value="1"/>
</dbReference>
<dbReference type="InterPro" id="IPR032875">
    <property type="entry name" value="Succ_CoA_lig_flav_dom"/>
</dbReference>
<feature type="domain" description="ATP-grasp" evidence="6">
    <location>
        <begin position="509"/>
        <end position="545"/>
    </location>
</feature>
<keyword evidence="8" id="KW-1185">Reference proteome</keyword>
<name>A0A2U1JWM2_9BACI</name>
<dbReference type="AlphaFoldDB" id="A0A2U1JWM2"/>
<dbReference type="OrthoDB" id="9807426at2"/>
<evidence type="ECO:0000259" key="6">
    <source>
        <dbReference type="PROSITE" id="PS50975"/>
    </source>
</evidence>
<dbReference type="Gene3D" id="3.40.50.261">
    <property type="entry name" value="Succinyl-CoA synthetase domains"/>
    <property type="match status" value="2"/>
</dbReference>
<dbReference type="SMART" id="SM00881">
    <property type="entry name" value="CoA_binding"/>
    <property type="match status" value="1"/>
</dbReference>
<gene>
    <name evidence="7" type="ORF">DCC39_13625</name>
</gene>
<dbReference type="SUPFAM" id="SSF51735">
    <property type="entry name" value="NAD(P)-binding Rossmann-fold domains"/>
    <property type="match status" value="1"/>
</dbReference>
<keyword evidence="1" id="KW-0436">Ligase</keyword>